<dbReference type="Proteomes" id="UP001497522">
    <property type="component" value="Chromosome 2"/>
</dbReference>
<dbReference type="PANTHER" id="PTHR47068:SF1">
    <property type="entry name" value="OS02G0659100 PROTEIN"/>
    <property type="match status" value="1"/>
</dbReference>
<feature type="domain" description="C2H2-type" evidence="3">
    <location>
        <begin position="86"/>
        <end position="108"/>
    </location>
</feature>
<dbReference type="Pfam" id="PF00096">
    <property type="entry name" value="zf-C2H2"/>
    <property type="match status" value="1"/>
</dbReference>
<dbReference type="SUPFAM" id="SSF57667">
    <property type="entry name" value="beta-beta-alpha zinc fingers"/>
    <property type="match status" value="2"/>
</dbReference>
<sequence length="496" mass="54741">MAQGQSSRRLWKTITEVVVAPRDFSELWVLLLLLYDAHHHGSRGKDPHDHPRRRREPPPLPPPSEDHLASVVSSLEENNNGSTHDYMCKICDKEFDGAKSLSLHKKTHPQYTLRRNPKRSRRFIDQDYAVEVSAAAAPAKKMNSDSESETESRRGSRKASDNESIQGVGPRMKYECTTCKRIFKSHQALGGHRASHKKVKGCYARTNVGEGGAQDQSPEEDITDDEAMNTENIELLPPYIQDASHTSEQEDHKPCHYLAVAKDDNEEMFSIARKSKGHECSICHRVFNSGQALGGHKRCHWGGTTASTSASSEPYSGIRTNNQQQMSALPTTLAGHHQVSNPKREVLERELDLNMPAPESDDFVEQVGSSSAHILPPSLGHSNSYIPLLSSPFFSMAKKYASSSPFQDSVEKRHHLPNNSRDQYGFQAKDMPSSVDDNTPEQATASGGCKSETGSLGAGDQGLDNLQNFGQFGQSLKATCHNADVGPEPQVPLLLD</sequence>
<evidence type="ECO:0000256" key="1">
    <source>
        <dbReference type="PROSITE-ProRule" id="PRU00042"/>
    </source>
</evidence>
<feature type="region of interest" description="Disordered" evidence="2">
    <location>
        <begin position="406"/>
        <end position="462"/>
    </location>
</feature>
<evidence type="ECO:0000313" key="5">
    <source>
        <dbReference type="Proteomes" id="UP001497522"/>
    </source>
</evidence>
<reference evidence="4 5" key="1">
    <citation type="submission" date="2024-03" db="EMBL/GenBank/DDBJ databases">
        <authorList>
            <consortium name="ELIXIR-Norway"/>
            <consortium name="Elixir Norway"/>
        </authorList>
    </citation>
    <scope>NUCLEOTIDE SEQUENCE [LARGE SCALE GENOMIC DNA]</scope>
</reference>
<dbReference type="SMART" id="SM00355">
    <property type="entry name" value="ZnF_C2H2"/>
    <property type="match status" value="3"/>
</dbReference>
<feature type="compositionally biased region" description="Polar residues" evidence="2">
    <location>
        <begin position="435"/>
        <end position="445"/>
    </location>
</feature>
<feature type="compositionally biased region" description="Basic and acidic residues" evidence="2">
    <location>
        <begin position="40"/>
        <end position="49"/>
    </location>
</feature>
<protein>
    <recommendedName>
        <fullName evidence="3">C2H2-type domain-containing protein</fullName>
    </recommendedName>
</protein>
<dbReference type="PROSITE" id="PS50157">
    <property type="entry name" value="ZINC_FINGER_C2H2_2"/>
    <property type="match status" value="3"/>
</dbReference>
<dbReference type="EMBL" id="OZ023703">
    <property type="protein sequence ID" value="CAK9870866.1"/>
    <property type="molecule type" value="Genomic_DNA"/>
</dbReference>
<organism evidence="4 5">
    <name type="scientific">Sphagnum jensenii</name>
    <dbReference type="NCBI Taxonomy" id="128206"/>
    <lineage>
        <taxon>Eukaryota</taxon>
        <taxon>Viridiplantae</taxon>
        <taxon>Streptophyta</taxon>
        <taxon>Embryophyta</taxon>
        <taxon>Bryophyta</taxon>
        <taxon>Sphagnophytina</taxon>
        <taxon>Sphagnopsida</taxon>
        <taxon>Sphagnales</taxon>
        <taxon>Sphagnaceae</taxon>
        <taxon>Sphagnum</taxon>
    </lineage>
</organism>
<accession>A0ABP1B727</accession>
<proteinExistence type="predicted"/>
<feature type="domain" description="C2H2-type" evidence="3">
    <location>
        <begin position="278"/>
        <end position="305"/>
    </location>
</feature>
<dbReference type="Gene3D" id="3.30.160.60">
    <property type="entry name" value="Classic Zinc Finger"/>
    <property type="match status" value="1"/>
</dbReference>
<dbReference type="InterPro" id="IPR013087">
    <property type="entry name" value="Znf_C2H2_type"/>
</dbReference>
<dbReference type="PROSITE" id="PS00028">
    <property type="entry name" value="ZINC_FINGER_C2H2_1"/>
    <property type="match status" value="3"/>
</dbReference>
<evidence type="ECO:0000259" key="3">
    <source>
        <dbReference type="PROSITE" id="PS50157"/>
    </source>
</evidence>
<keyword evidence="1" id="KW-0862">Zinc</keyword>
<gene>
    <name evidence="4" type="ORF">CSSPJE1EN2_LOCUS13534</name>
</gene>
<feature type="region of interest" description="Disordered" evidence="2">
    <location>
        <begin position="134"/>
        <end position="167"/>
    </location>
</feature>
<dbReference type="PANTHER" id="PTHR47068">
    <property type="entry name" value="OS02G0659100 PROTEIN"/>
    <property type="match status" value="1"/>
</dbReference>
<keyword evidence="1" id="KW-0479">Metal-binding</keyword>
<feature type="region of interest" description="Disordered" evidence="2">
    <location>
        <begin position="40"/>
        <end position="67"/>
    </location>
</feature>
<dbReference type="InterPro" id="IPR036236">
    <property type="entry name" value="Znf_C2H2_sf"/>
</dbReference>
<keyword evidence="1" id="KW-0863">Zinc-finger</keyword>
<evidence type="ECO:0000256" key="2">
    <source>
        <dbReference type="SAM" id="MobiDB-lite"/>
    </source>
</evidence>
<feature type="domain" description="C2H2-type" evidence="3">
    <location>
        <begin position="174"/>
        <end position="201"/>
    </location>
</feature>
<evidence type="ECO:0000313" key="4">
    <source>
        <dbReference type="EMBL" id="CAK9870866.1"/>
    </source>
</evidence>
<keyword evidence="5" id="KW-1185">Reference proteome</keyword>
<name>A0ABP1B727_9BRYO</name>
<feature type="compositionally biased region" description="Basic and acidic residues" evidence="2">
    <location>
        <begin position="150"/>
        <end position="161"/>
    </location>
</feature>
<dbReference type="Pfam" id="PF13912">
    <property type="entry name" value="zf-C2H2_6"/>
    <property type="match status" value="2"/>
</dbReference>